<evidence type="ECO:0000313" key="3">
    <source>
        <dbReference type="Proteomes" id="UP001054945"/>
    </source>
</evidence>
<comment type="caution">
    <text evidence="2">The sequence shown here is derived from an EMBL/GenBank/DDBJ whole genome shotgun (WGS) entry which is preliminary data.</text>
</comment>
<dbReference type="EMBL" id="BPLR01019124">
    <property type="protein sequence ID" value="GIZ04704.1"/>
    <property type="molecule type" value="Genomic_DNA"/>
</dbReference>
<evidence type="ECO:0000256" key="1">
    <source>
        <dbReference type="SAM" id="Phobius"/>
    </source>
</evidence>
<name>A0AAV4YEP2_CAEEX</name>
<reference evidence="2 3" key="1">
    <citation type="submission" date="2021-06" db="EMBL/GenBank/DDBJ databases">
        <title>Caerostris extrusa draft genome.</title>
        <authorList>
            <person name="Kono N."/>
            <person name="Arakawa K."/>
        </authorList>
    </citation>
    <scope>NUCLEOTIDE SEQUENCE [LARGE SCALE GENOMIC DNA]</scope>
</reference>
<protein>
    <submittedName>
        <fullName evidence="2">Uncharacterized protein</fullName>
    </submittedName>
</protein>
<dbReference type="Proteomes" id="UP001054945">
    <property type="component" value="Unassembled WGS sequence"/>
</dbReference>
<dbReference type="AlphaFoldDB" id="A0AAV4YEP2"/>
<gene>
    <name evidence="2" type="ORF">CEXT_785201</name>
</gene>
<feature type="transmembrane region" description="Helical" evidence="1">
    <location>
        <begin position="190"/>
        <end position="208"/>
    </location>
</feature>
<keyword evidence="1" id="KW-0812">Transmembrane</keyword>
<sequence length="218" mass="25012">MTILLYQRQAKIPHPLSGSWWRRAYRSHAIDRYRTGSMFPLPNFICSPAENFRKKCEDSLGQVHSSCHPIRPMDRGTLRKKCEDSLGQIHHSCRPIRPMDRSAFCGKVIYAGKAHKGTVVGRNFAQEVRRLIRADPSFLPPNQTHGQVSLLWESYLHRGGTQRNWEGGERCFLSSSFMFRLMTMFIYRRVYVISGLLPVAILGGVRIADSVNYNGRKS</sequence>
<keyword evidence="1" id="KW-1133">Transmembrane helix</keyword>
<organism evidence="2 3">
    <name type="scientific">Caerostris extrusa</name>
    <name type="common">Bark spider</name>
    <name type="synonym">Caerostris bankana</name>
    <dbReference type="NCBI Taxonomy" id="172846"/>
    <lineage>
        <taxon>Eukaryota</taxon>
        <taxon>Metazoa</taxon>
        <taxon>Ecdysozoa</taxon>
        <taxon>Arthropoda</taxon>
        <taxon>Chelicerata</taxon>
        <taxon>Arachnida</taxon>
        <taxon>Araneae</taxon>
        <taxon>Araneomorphae</taxon>
        <taxon>Entelegynae</taxon>
        <taxon>Araneoidea</taxon>
        <taxon>Araneidae</taxon>
        <taxon>Caerostris</taxon>
    </lineage>
</organism>
<evidence type="ECO:0000313" key="2">
    <source>
        <dbReference type="EMBL" id="GIZ04704.1"/>
    </source>
</evidence>
<keyword evidence="1" id="KW-0472">Membrane</keyword>
<proteinExistence type="predicted"/>
<keyword evidence="3" id="KW-1185">Reference proteome</keyword>
<accession>A0AAV4YEP2</accession>